<evidence type="ECO:0000256" key="1">
    <source>
        <dbReference type="SAM" id="MobiDB-lite"/>
    </source>
</evidence>
<feature type="compositionally biased region" description="Polar residues" evidence="1">
    <location>
        <begin position="78"/>
        <end position="97"/>
    </location>
</feature>
<sequence length="114" mass="12516">MPRVLQTTTRQAALLSRDRLGAARVRREWPNTCYGDKSTLDRALHQALLENDRHGKAMKKWTGVDESTRWRSACPSLRSPSQTTVEALGLGSSSDTPVSDLEGRLTAAGSHDPT</sequence>
<proteinExistence type="predicted"/>
<dbReference type="Proteomes" id="UP000585474">
    <property type="component" value="Unassembled WGS sequence"/>
</dbReference>
<name>A0A7J0GD77_9ERIC</name>
<gene>
    <name evidence="2" type="ORF">Acr_20g0005000</name>
</gene>
<dbReference type="AlphaFoldDB" id="A0A7J0GD77"/>
<comment type="caution">
    <text evidence="2">The sequence shown here is derived from an EMBL/GenBank/DDBJ whole genome shotgun (WGS) entry which is preliminary data.</text>
</comment>
<evidence type="ECO:0000313" key="2">
    <source>
        <dbReference type="EMBL" id="GFZ08692.1"/>
    </source>
</evidence>
<feature type="region of interest" description="Disordered" evidence="1">
    <location>
        <begin position="72"/>
        <end position="114"/>
    </location>
</feature>
<protein>
    <submittedName>
        <fullName evidence="2">Uncharacterized protein</fullName>
    </submittedName>
</protein>
<reference evidence="2 3" key="1">
    <citation type="submission" date="2019-07" db="EMBL/GenBank/DDBJ databases">
        <title>De Novo Assembly of kiwifruit Actinidia rufa.</title>
        <authorList>
            <person name="Sugita-Konishi S."/>
            <person name="Sato K."/>
            <person name="Mori E."/>
            <person name="Abe Y."/>
            <person name="Kisaki G."/>
            <person name="Hamano K."/>
            <person name="Suezawa K."/>
            <person name="Otani M."/>
            <person name="Fukuda T."/>
            <person name="Manabe T."/>
            <person name="Gomi K."/>
            <person name="Tabuchi M."/>
            <person name="Akimitsu K."/>
            <person name="Kataoka I."/>
        </authorList>
    </citation>
    <scope>NUCLEOTIDE SEQUENCE [LARGE SCALE GENOMIC DNA]</scope>
    <source>
        <strain evidence="3">cv. Fuchu</strain>
    </source>
</reference>
<organism evidence="2 3">
    <name type="scientific">Actinidia rufa</name>
    <dbReference type="NCBI Taxonomy" id="165716"/>
    <lineage>
        <taxon>Eukaryota</taxon>
        <taxon>Viridiplantae</taxon>
        <taxon>Streptophyta</taxon>
        <taxon>Embryophyta</taxon>
        <taxon>Tracheophyta</taxon>
        <taxon>Spermatophyta</taxon>
        <taxon>Magnoliopsida</taxon>
        <taxon>eudicotyledons</taxon>
        <taxon>Gunneridae</taxon>
        <taxon>Pentapetalae</taxon>
        <taxon>asterids</taxon>
        <taxon>Ericales</taxon>
        <taxon>Actinidiaceae</taxon>
        <taxon>Actinidia</taxon>
    </lineage>
</organism>
<accession>A0A7J0GD77</accession>
<evidence type="ECO:0000313" key="3">
    <source>
        <dbReference type="Proteomes" id="UP000585474"/>
    </source>
</evidence>
<keyword evidence="3" id="KW-1185">Reference proteome</keyword>
<dbReference type="EMBL" id="BJWL01000020">
    <property type="protein sequence ID" value="GFZ08692.1"/>
    <property type="molecule type" value="Genomic_DNA"/>
</dbReference>